<protein>
    <submittedName>
        <fullName evidence="1">Uncharacterized protein</fullName>
    </submittedName>
</protein>
<name>A0A0A9APP3_ARUDO</name>
<evidence type="ECO:0000313" key="1">
    <source>
        <dbReference type="EMBL" id="JAD51858.1"/>
    </source>
</evidence>
<accession>A0A0A9APP3</accession>
<reference evidence="1" key="2">
    <citation type="journal article" date="2015" name="Data Brief">
        <title>Shoot transcriptome of the giant reed, Arundo donax.</title>
        <authorList>
            <person name="Barrero R.A."/>
            <person name="Guerrero F.D."/>
            <person name="Moolhuijzen P."/>
            <person name="Goolsby J.A."/>
            <person name="Tidwell J."/>
            <person name="Bellgard S.E."/>
            <person name="Bellgard M.I."/>
        </authorList>
    </citation>
    <scope>NUCLEOTIDE SEQUENCE</scope>
    <source>
        <tissue evidence="1">Shoot tissue taken approximately 20 cm above the soil surface</tissue>
    </source>
</reference>
<sequence>MYTPASLFGR</sequence>
<dbReference type="EMBL" id="GBRH01246037">
    <property type="protein sequence ID" value="JAD51858.1"/>
    <property type="molecule type" value="Transcribed_RNA"/>
</dbReference>
<proteinExistence type="predicted"/>
<organism evidence="1">
    <name type="scientific">Arundo donax</name>
    <name type="common">Giant reed</name>
    <name type="synonym">Donax arundinaceus</name>
    <dbReference type="NCBI Taxonomy" id="35708"/>
    <lineage>
        <taxon>Eukaryota</taxon>
        <taxon>Viridiplantae</taxon>
        <taxon>Streptophyta</taxon>
        <taxon>Embryophyta</taxon>
        <taxon>Tracheophyta</taxon>
        <taxon>Spermatophyta</taxon>
        <taxon>Magnoliopsida</taxon>
        <taxon>Liliopsida</taxon>
        <taxon>Poales</taxon>
        <taxon>Poaceae</taxon>
        <taxon>PACMAD clade</taxon>
        <taxon>Arundinoideae</taxon>
        <taxon>Arundineae</taxon>
        <taxon>Arundo</taxon>
    </lineage>
</organism>
<reference evidence="1" key="1">
    <citation type="submission" date="2014-09" db="EMBL/GenBank/DDBJ databases">
        <authorList>
            <person name="Magalhaes I.L.F."/>
            <person name="Oliveira U."/>
            <person name="Santos F.R."/>
            <person name="Vidigal T.H.D.A."/>
            <person name="Brescovit A.D."/>
            <person name="Santos A.J."/>
        </authorList>
    </citation>
    <scope>NUCLEOTIDE SEQUENCE</scope>
    <source>
        <tissue evidence="1">Shoot tissue taken approximately 20 cm above the soil surface</tissue>
    </source>
</reference>